<dbReference type="SUPFAM" id="SSF51366">
    <property type="entry name" value="Ribulose-phoshate binding barrel"/>
    <property type="match status" value="1"/>
</dbReference>
<evidence type="ECO:0000256" key="7">
    <source>
        <dbReference type="ARBA" id="ARBA00023239"/>
    </source>
</evidence>
<evidence type="ECO:0000256" key="5">
    <source>
        <dbReference type="ARBA" id="ARBA00022822"/>
    </source>
</evidence>
<evidence type="ECO:0000256" key="3">
    <source>
        <dbReference type="ARBA" id="ARBA00011270"/>
    </source>
</evidence>
<evidence type="ECO:0000256" key="10">
    <source>
        <dbReference type="RuleBase" id="RU003662"/>
    </source>
</evidence>
<dbReference type="Gene3D" id="3.20.20.70">
    <property type="entry name" value="Aldolase class I"/>
    <property type="match status" value="1"/>
</dbReference>
<dbReference type="GO" id="GO:0004834">
    <property type="term" value="F:tryptophan synthase activity"/>
    <property type="evidence" value="ECO:0007669"/>
    <property type="project" value="UniProtKB-UniRule"/>
</dbReference>
<evidence type="ECO:0000256" key="4">
    <source>
        <dbReference type="ARBA" id="ARBA00022605"/>
    </source>
</evidence>
<name>A0A7J4IVB7_9ARCH</name>
<dbReference type="PANTHER" id="PTHR43406">
    <property type="entry name" value="TRYPTOPHAN SYNTHASE, ALPHA CHAIN"/>
    <property type="match status" value="1"/>
</dbReference>
<dbReference type="Proteomes" id="UP000565078">
    <property type="component" value="Unassembled WGS sequence"/>
</dbReference>
<dbReference type="InterPro" id="IPR013785">
    <property type="entry name" value="Aldolase_TIM"/>
</dbReference>
<dbReference type="Pfam" id="PF00290">
    <property type="entry name" value="Trp_syntA"/>
    <property type="match status" value="1"/>
</dbReference>
<comment type="subunit">
    <text evidence="3 9">Tetramer of two alpha and two beta chains.</text>
</comment>
<keyword evidence="6 9" id="KW-0057">Aromatic amino acid biosynthesis</keyword>
<proteinExistence type="inferred from homology"/>
<evidence type="ECO:0000256" key="9">
    <source>
        <dbReference type="HAMAP-Rule" id="MF_00131"/>
    </source>
</evidence>
<dbReference type="NCBIfam" id="TIGR00262">
    <property type="entry name" value="trpA"/>
    <property type="match status" value="1"/>
</dbReference>
<dbReference type="EMBL" id="DUGC01000042">
    <property type="protein sequence ID" value="HIH09473.1"/>
    <property type="molecule type" value="Genomic_DNA"/>
</dbReference>
<dbReference type="InterPro" id="IPR018204">
    <property type="entry name" value="Trp_synthase_alpha_AS"/>
</dbReference>
<feature type="active site" description="Proton acceptor" evidence="9">
    <location>
        <position position="48"/>
    </location>
</feature>
<gene>
    <name evidence="9 11" type="primary">trpA</name>
    <name evidence="11" type="ORF">HA254_02275</name>
</gene>
<dbReference type="InterPro" id="IPR002028">
    <property type="entry name" value="Trp_synthase_suA"/>
</dbReference>
<comment type="similarity">
    <text evidence="9 10">Belongs to the TrpA family.</text>
</comment>
<keyword evidence="4 9" id="KW-0028">Amino-acid biosynthesis</keyword>
<evidence type="ECO:0000256" key="1">
    <source>
        <dbReference type="ARBA" id="ARBA00003365"/>
    </source>
</evidence>
<evidence type="ECO:0000256" key="6">
    <source>
        <dbReference type="ARBA" id="ARBA00023141"/>
    </source>
</evidence>
<comment type="caution">
    <text evidence="11">The sequence shown here is derived from an EMBL/GenBank/DDBJ whole genome shotgun (WGS) entry which is preliminary data.</text>
</comment>
<feature type="active site" description="Proton acceptor" evidence="9">
    <location>
        <position position="59"/>
    </location>
</feature>
<dbReference type="PROSITE" id="PS00167">
    <property type="entry name" value="TRP_SYNTHASE_ALPHA"/>
    <property type="match status" value="1"/>
</dbReference>
<protein>
    <recommendedName>
        <fullName evidence="9">Tryptophan synthase alpha chain</fullName>
        <ecNumber evidence="9">4.2.1.20</ecNumber>
    </recommendedName>
</protein>
<evidence type="ECO:0000313" key="12">
    <source>
        <dbReference type="Proteomes" id="UP000565078"/>
    </source>
</evidence>
<dbReference type="CDD" id="cd04724">
    <property type="entry name" value="Tryptophan_synthase_alpha"/>
    <property type="match status" value="1"/>
</dbReference>
<keyword evidence="5 9" id="KW-0822">Tryptophan biosynthesis</keyword>
<dbReference type="EC" id="4.2.1.20" evidence="9"/>
<dbReference type="AlphaFoldDB" id="A0A7J4IVB7"/>
<evidence type="ECO:0000256" key="8">
    <source>
        <dbReference type="ARBA" id="ARBA00049047"/>
    </source>
</evidence>
<dbReference type="PANTHER" id="PTHR43406:SF1">
    <property type="entry name" value="TRYPTOPHAN SYNTHASE ALPHA CHAIN, CHLOROPLASTIC"/>
    <property type="match status" value="1"/>
</dbReference>
<dbReference type="FunFam" id="3.20.20.70:FF:000037">
    <property type="entry name" value="Tryptophan synthase alpha chain"/>
    <property type="match status" value="1"/>
</dbReference>
<dbReference type="GO" id="GO:0005829">
    <property type="term" value="C:cytosol"/>
    <property type="evidence" value="ECO:0007669"/>
    <property type="project" value="TreeGrafter"/>
</dbReference>
<evidence type="ECO:0000256" key="2">
    <source>
        <dbReference type="ARBA" id="ARBA00004733"/>
    </source>
</evidence>
<dbReference type="UniPathway" id="UPA00035">
    <property type="reaction ID" value="UER00044"/>
</dbReference>
<accession>A0A7J4IVB7</accession>
<dbReference type="HAMAP" id="MF_00131">
    <property type="entry name" value="Trp_synth_alpha"/>
    <property type="match status" value="1"/>
</dbReference>
<organism evidence="11 12">
    <name type="scientific">Candidatus Iainarchaeum sp</name>
    <dbReference type="NCBI Taxonomy" id="3101447"/>
    <lineage>
        <taxon>Archaea</taxon>
        <taxon>Candidatus Iainarchaeota</taxon>
        <taxon>Candidatus Iainarchaeia</taxon>
        <taxon>Candidatus Iainarchaeales</taxon>
        <taxon>Candidatus Iainarchaeaceae</taxon>
        <taxon>Candidatus Iainarchaeum</taxon>
    </lineage>
</organism>
<sequence length="277" mass="29694">MSRYNDTFARLSGRREGALIPFVVLGDPDFETSQKILGVLCEKADILELGFPFSDPIADGKRIQAADQRALSAGISVEKCFELIKGVRAKNPSIPIGLLLYYNLVYTNGCGNFLKRAKDAGVDGILIADMPVEESGAIAKLCRKIGIEQIFIVAQTTDGKRMKKILRVAAGFVYVVGVAGVTGERRDVGDAALETIRRAKAASRIPVCMGFGISEPSHVEKVIRAGADGAIIGSALEAVIERNLGDREKMIAEISAFIEKLKGATKAYETDKASSGN</sequence>
<comment type="catalytic activity">
    <reaction evidence="8 9">
        <text>(1S,2R)-1-C-(indol-3-yl)glycerol 3-phosphate + L-serine = D-glyceraldehyde 3-phosphate + L-tryptophan + H2O</text>
        <dbReference type="Rhea" id="RHEA:10532"/>
        <dbReference type="ChEBI" id="CHEBI:15377"/>
        <dbReference type="ChEBI" id="CHEBI:33384"/>
        <dbReference type="ChEBI" id="CHEBI:57912"/>
        <dbReference type="ChEBI" id="CHEBI:58866"/>
        <dbReference type="ChEBI" id="CHEBI:59776"/>
        <dbReference type="EC" id="4.2.1.20"/>
    </reaction>
</comment>
<dbReference type="InterPro" id="IPR011060">
    <property type="entry name" value="RibuloseP-bd_barrel"/>
</dbReference>
<comment type="pathway">
    <text evidence="2 9">Amino-acid biosynthesis; L-tryptophan biosynthesis; L-tryptophan from chorismate: step 5/5.</text>
</comment>
<comment type="function">
    <text evidence="1 9">The alpha subunit is responsible for the aldol cleavage of indoleglycerol phosphate to indole and glyceraldehyde 3-phosphate.</text>
</comment>
<keyword evidence="7 9" id="KW-0456">Lyase</keyword>
<evidence type="ECO:0000313" key="11">
    <source>
        <dbReference type="EMBL" id="HIH09473.1"/>
    </source>
</evidence>
<reference evidence="12" key="1">
    <citation type="journal article" date="2020" name="bioRxiv">
        <title>A rank-normalized archaeal taxonomy based on genome phylogeny resolves widespread incomplete and uneven classifications.</title>
        <authorList>
            <person name="Rinke C."/>
            <person name="Chuvochina M."/>
            <person name="Mussig A.J."/>
            <person name="Chaumeil P.-A."/>
            <person name="Waite D.W."/>
            <person name="Whitman W.B."/>
            <person name="Parks D.H."/>
            <person name="Hugenholtz P."/>
        </authorList>
    </citation>
    <scope>NUCLEOTIDE SEQUENCE [LARGE SCALE GENOMIC DNA]</scope>
</reference>